<proteinExistence type="predicted"/>
<dbReference type="Proteomes" id="UP000293268">
    <property type="component" value="Unassembled WGS sequence"/>
</dbReference>
<dbReference type="Proteomes" id="UP000233722">
    <property type="component" value="Unassembled WGS sequence"/>
</dbReference>
<evidence type="ECO:0000313" key="7">
    <source>
        <dbReference type="Proteomes" id="UP000293268"/>
    </source>
</evidence>
<accession>A0A2N3QUH7</accession>
<evidence type="ECO:0000313" key="5">
    <source>
        <dbReference type="Proteomes" id="UP000233722"/>
    </source>
</evidence>
<dbReference type="Proteomes" id="UP000292382">
    <property type="component" value="Unassembled WGS sequence"/>
</dbReference>
<evidence type="ECO:0000256" key="1">
    <source>
        <dbReference type="SAM" id="SignalP"/>
    </source>
</evidence>
<evidence type="ECO:0008006" key="8">
    <source>
        <dbReference type="Google" id="ProtNLM"/>
    </source>
</evidence>
<feature type="chain" id="PRO_5041064919" description="Lipoprotein" evidence="1">
    <location>
        <begin position="36"/>
        <end position="308"/>
    </location>
</feature>
<dbReference type="PROSITE" id="PS51257">
    <property type="entry name" value="PROKAR_LIPOPROTEIN"/>
    <property type="match status" value="1"/>
</dbReference>
<keyword evidence="1" id="KW-0732">Signal</keyword>
<gene>
    <name evidence="2" type="ORF">CQR45_0450</name>
    <name evidence="3" type="ORF">PG2003B_0405</name>
    <name evidence="4" type="ORF">PG2072B_0364</name>
</gene>
<evidence type="ECO:0000313" key="2">
    <source>
        <dbReference type="EMBL" id="PKU95671.1"/>
    </source>
</evidence>
<evidence type="ECO:0000313" key="3">
    <source>
        <dbReference type="EMBL" id="RYQ37662.1"/>
    </source>
</evidence>
<reference evidence="3 6" key="2">
    <citation type="submission" date="2018-12" db="EMBL/GenBank/DDBJ databases">
        <title>Unveiling genomic diversity among members of the Bifidobacterium pseudolongum species, a widely distributed gut commensal of the animal kingdom.</title>
        <authorList>
            <person name="Lugli G.A."/>
            <person name="Duranti S."/>
            <person name="Albert K."/>
            <person name="Mancabelli L."/>
            <person name="Napoli S."/>
            <person name="Viappiani A."/>
            <person name="Anzalone R."/>
            <person name="Longhi G."/>
            <person name="Milani C."/>
            <person name="Turroni F."/>
            <person name="Alessandri G."/>
            <person name="Sela D.A."/>
            <person name="Van Sinderen D."/>
            <person name="Ventura M."/>
        </authorList>
    </citation>
    <scope>NUCLEOTIDE SEQUENCE [LARGE SCALE GENOMIC DNA]</scope>
    <source>
        <strain evidence="3 6">2003B</strain>
        <strain evidence="4 7">2072B</strain>
    </source>
</reference>
<name>A0A2N3QUH7_9BIFI</name>
<evidence type="ECO:0000313" key="6">
    <source>
        <dbReference type="Proteomes" id="UP000292382"/>
    </source>
</evidence>
<dbReference type="EMBL" id="RYUW01000008">
    <property type="protein sequence ID" value="RYQ37662.1"/>
    <property type="molecule type" value="Genomic_DNA"/>
</dbReference>
<evidence type="ECO:0000313" key="4">
    <source>
        <dbReference type="EMBL" id="RYQ69325.1"/>
    </source>
</evidence>
<sequence length="308" mass="32821">MPTRPHLLYAHRARHSRLAAALSCLLAVCMLAGCAAPRIAGRAESEQRLSPCESAVEAASAGTERAMSADSPVTMRYVAAKQAQHDWLDVAVQCPLRFAEGTMRSAQMQYRTQQLARVLGANSKTLTVTRLDSVASVPIGGDALAQAALADDRAGFATEVLAGRFVSGVARDARTTPLAEDGTLLAMSENHKQAASQMMQLSNGARDLRQKLYGTDELLAHSANVTDPVNGLRANTVAVVEMSCAREEMQAIAQSTRTMELPDDANAVQQAQQGLLQLSLLAATHAYTAFNLGYPSSDYAVFAADDDE</sequence>
<reference evidence="2 5" key="1">
    <citation type="submission" date="2017-10" db="EMBL/GenBank/DDBJ databases">
        <title>Bifidobacterium genomics.</title>
        <authorList>
            <person name="Lugli G.A."/>
            <person name="Milani C."/>
            <person name="Mancabelli L."/>
        </authorList>
    </citation>
    <scope>NUCLEOTIDE SEQUENCE [LARGE SCALE GENOMIC DNA]</scope>
    <source>
        <strain evidence="2 5">1747B</strain>
    </source>
</reference>
<organism evidence="2 5">
    <name type="scientific">Bifidobacterium pseudolongum subsp. globosum</name>
    <dbReference type="NCBI Taxonomy" id="1690"/>
    <lineage>
        <taxon>Bacteria</taxon>
        <taxon>Bacillati</taxon>
        <taxon>Actinomycetota</taxon>
        <taxon>Actinomycetes</taxon>
        <taxon>Bifidobacteriales</taxon>
        <taxon>Bifidobacteriaceae</taxon>
        <taxon>Bifidobacterium</taxon>
    </lineage>
</organism>
<dbReference type="AlphaFoldDB" id="A0A2N3QUH7"/>
<feature type="signal peptide" evidence="1">
    <location>
        <begin position="1"/>
        <end position="35"/>
    </location>
</feature>
<dbReference type="EMBL" id="SBKU01000003">
    <property type="protein sequence ID" value="RYQ69325.1"/>
    <property type="molecule type" value="Genomic_DNA"/>
</dbReference>
<dbReference type="EMBL" id="PCHA01000017">
    <property type="protein sequence ID" value="PKU95671.1"/>
    <property type="molecule type" value="Genomic_DNA"/>
</dbReference>
<dbReference type="RefSeq" id="WP_101430686.1">
    <property type="nucleotide sequence ID" value="NZ_JAQDHB010000005.1"/>
</dbReference>
<comment type="caution">
    <text evidence="2">The sequence shown here is derived from an EMBL/GenBank/DDBJ whole genome shotgun (WGS) entry which is preliminary data.</text>
</comment>
<protein>
    <recommendedName>
        <fullName evidence="8">Lipoprotein</fullName>
    </recommendedName>
</protein>